<dbReference type="InterPro" id="IPR018711">
    <property type="entry name" value="NAGPA"/>
</dbReference>
<gene>
    <name evidence="3" type="ORF">SAMN05443575_2688</name>
</gene>
<feature type="domain" description="Phosphodiester glycosidase" evidence="2">
    <location>
        <begin position="255"/>
        <end position="398"/>
    </location>
</feature>
<dbReference type="Pfam" id="PF09992">
    <property type="entry name" value="NAGPA"/>
    <property type="match status" value="1"/>
</dbReference>
<dbReference type="RefSeq" id="WP_084181022.1">
    <property type="nucleotide sequence ID" value="NZ_FQVU01000003.1"/>
</dbReference>
<keyword evidence="4" id="KW-1185">Reference proteome</keyword>
<protein>
    <recommendedName>
        <fullName evidence="2">Phosphodiester glycosidase domain-containing protein</fullName>
    </recommendedName>
</protein>
<name>A0A1M5MBZ6_9ACTN</name>
<evidence type="ECO:0000259" key="2">
    <source>
        <dbReference type="Pfam" id="PF09992"/>
    </source>
</evidence>
<accession>A0A1M5MBZ6</accession>
<dbReference type="OrthoDB" id="9809781at2"/>
<organism evidence="3 4">
    <name type="scientific">Jatrophihabitans endophyticus</name>
    <dbReference type="NCBI Taxonomy" id="1206085"/>
    <lineage>
        <taxon>Bacteria</taxon>
        <taxon>Bacillati</taxon>
        <taxon>Actinomycetota</taxon>
        <taxon>Actinomycetes</taxon>
        <taxon>Jatrophihabitantales</taxon>
        <taxon>Jatrophihabitantaceae</taxon>
        <taxon>Jatrophihabitans</taxon>
    </lineage>
</organism>
<feature type="chain" id="PRO_5039607844" description="Phosphodiester glycosidase domain-containing protein" evidence="1">
    <location>
        <begin position="23"/>
        <end position="401"/>
    </location>
</feature>
<proteinExistence type="predicted"/>
<evidence type="ECO:0000313" key="4">
    <source>
        <dbReference type="Proteomes" id="UP000186132"/>
    </source>
</evidence>
<sequence length="401" mass="42240">MRRSVLAAAAAALCLPAVGLDAAPAASAASSSTVRLAPGVTLTHSVFRLKSGGHSYPERVWTLRARLSAHLQLDAASPRNVIGAARQTTLTLGRQERAVAGINGDTFYFPDAAAVPRAGITHGGRVLKSALVGKNAVLYATSSGRVAIGDPGFRGRISTTDRTGKARSFGITSRNSIENAANGGMAFVDRAVLTSSLRKAPQRRTSCAVVRLAERGGDSYRVTSIAAKATKYTRAAAGTHALVSCASSTAGWIRSALRTGQDLTLTAGYRVRGITTLLSGVRQLIRGGKRFTDRTGLNVYGNSMKPETFGCVLRDARTVLLGVVEGDRSGRAGMTYAQLTTYLLARKCRSALVFDGSGSSTLVAQRPAKHLAVQNLTTASDPTDKGKRLRKVVNGLFLVRR</sequence>
<feature type="signal peptide" evidence="1">
    <location>
        <begin position="1"/>
        <end position="22"/>
    </location>
</feature>
<reference evidence="3 4" key="1">
    <citation type="submission" date="2016-11" db="EMBL/GenBank/DDBJ databases">
        <authorList>
            <person name="Jaros S."/>
            <person name="Januszkiewicz K."/>
            <person name="Wedrychowicz H."/>
        </authorList>
    </citation>
    <scope>NUCLEOTIDE SEQUENCE [LARGE SCALE GENOMIC DNA]</scope>
    <source>
        <strain evidence="3 4">DSM 45627</strain>
    </source>
</reference>
<keyword evidence="1" id="KW-0732">Signal</keyword>
<dbReference type="Proteomes" id="UP000186132">
    <property type="component" value="Unassembled WGS sequence"/>
</dbReference>
<dbReference type="AlphaFoldDB" id="A0A1M5MBZ6"/>
<dbReference type="STRING" id="1206085.SAMN05443575_2688"/>
<evidence type="ECO:0000256" key="1">
    <source>
        <dbReference type="SAM" id="SignalP"/>
    </source>
</evidence>
<evidence type="ECO:0000313" key="3">
    <source>
        <dbReference type="EMBL" id="SHG74830.1"/>
    </source>
</evidence>
<dbReference type="EMBL" id="FQVU01000003">
    <property type="protein sequence ID" value="SHG74830.1"/>
    <property type="molecule type" value="Genomic_DNA"/>
</dbReference>